<feature type="transmembrane region" description="Helical" evidence="2">
    <location>
        <begin position="6"/>
        <end position="25"/>
    </location>
</feature>
<dbReference type="STRING" id="1300222.I532_07885"/>
<feature type="coiled-coil region" evidence="1">
    <location>
        <begin position="155"/>
        <end position="203"/>
    </location>
</feature>
<evidence type="ECO:0000256" key="1">
    <source>
        <dbReference type="SAM" id="Coils"/>
    </source>
</evidence>
<dbReference type="Gene3D" id="2.40.50.100">
    <property type="match status" value="2"/>
</dbReference>
<keyword evidence="2" id="KW-0472">Membrane</keyword>
<keyword evidence="2" id="KW-1133">Transmembrane helix</keyword>
<dbReference type="Gene3D" id="2.40.30.170">
    <property type="match status" value="1"/>
</dbReference>
<dbReference type="EMBL" id="APBN01000002">
    <property type="protein sequence ID" value="EMT53919.1"/>
    <property type="molecule type" value="Genomic_DNA"/>
</dbReference>
<keyword evidence="1" id="KW-0175">Coiled coil</keyword>
<evidence type="ECO:0000313" key="5">
    <source>
        <dbReference type="Proteomes" id="UP000012081"/>
    </source>
</evidence>
<dbReference type="InterPro" id="IPR059052">
    <property type="entry name" value="HH_YbhG-like"/>
</dbReference>
<name>M8DC93_9BACL</name>
<sequence>MNKRAWIGVTGFVVCIAVLGAYLMGPGAGSVAGQRSKQVAGVVEGTSVDLSFKMGGSIADIMVKEGDEVKAGQLVATLNNEELLAKHEQAQAAYHLAQVKLEQAKKGVGITDTSSNAQVNQALAVVNAAKAQYEANKNGARSEEVSQLKAKQQAAQTAKQIAETQLQRMKKLLEEGAVPQVKVDEAQMDYEKAVAEQKAVEEQLKMAQSGSRKEQLDAAKAQWEQAQAAYDQAVAARGQVGLKELDVKSAEAGVQQAKGALEEVEAYLNNTKLTAPVDGVVKSVAVQKGELVSQGFTVLTIQTKQDNYVKFYVDEYEIAGIKAGDTVNLFVPSLNRETEARVVNVAPAADFAVKKATQELGDRDIRAFQVKMEIHDPEILPGLSVEWKLEGAGERE</sequence>
<gene>
    <name evidence="4" type="ORF">I532_07885</name>
</gene>
<dbReference type="PANTHER" id="PTHR30438">
    <property type="entry name" value="36 KDA ANTIGEN-RELATED"/>
    <property type="match status" value="1"/>
</dbReference>
<dbReference type="GO" id="GO:0005886">
    <property type="term" value="C:plasma membrane"/>
    <property type="evidence" value="ECO:0007669"/>
    <property type="project" value="TreeGrafter"/>
</dbReference>
<proteinExistence type="predicted"/>
<keyword evidence="2" id="KW-0812">Transmembrane</keyword>
<dbReference type="Gene3D" id="1.10.287.470">
    <property type="entry name" value="Helix hairpin bin"/>
    <property type="match status" value="1"/>
</dbReference>
<reference evidence="4 5" key="1">
    <citation type="submission" date="2013-03" db="EMBL/GenBank/DDBJ databases">
        <title>Assembly of a new bacterial strain Brevibacillus borstelensis AK1.</title>
        <authorList>
            <person name="Rajan I."/>
            <person name="PoliReddy D."/>
            <person name="Sugumar T."/>
            <person name="Rathinam K."/>
            <person name="Alqarawi S."/>
            <person name="Khalil A.B."/>
            <person name="Sivakumar N."/>
        </authorList>
    </citation>
    <scope>NUCLEOTIDE SEQUENCE [LARGE SCALE GENOMIC DNA]</scope>
    <source>
        <strain evidence="4 5">AK1</strain>
    </source>
</reference>
<evidence type="ECO:0000256" key="2">
    <source>
        <dbReference type="SAM" id="Phobius"/>
    </source>
</evidence>
<dbReference type="Proteomes" id="UP000012081">
    <property type="component" value="Unassembled WGS sequence"/>
</dbReference>
<evidence type="ECO:0000259" key="3">
    <source>
        <dbReference type="Pfam" id="PF25881"/>
    </source>
</evidence>
<comment type="caution">
    <text evidence="4">The sequence shown here is derived from an EMBL/GenBank/DDBJ whole genome shotgun (WGS) entry which is preliminary data.</text>
</comment>
<dbReference type="SUPFAM" id="SSF111369">
    <property type="entry name" value="HlyD-like secretion proteins"/>
    <property type="match status" value="2"/>
</dbReference>
<organism evidence="4 5">
    <name type="scientific">Brevibacillus borstelensis AK1</name>
    <dbReference type="NCBI Taxonomy" id="1300222"/>
    <lineage>
        <taxon>Bacteria</taxon>
        <taxon>Bacillati</taxon>
        <taxon>Bacillota</taxon>
        <taxon>Bacilli</taxon>
        <taxon>Bacillales</taxon>
        <taxon>Paenibacillaceae</taxon>
        <taxon>Brevibacillus</taxon>
    </lineage>
</organism>
<dbReference type="OrthoDB" id="250565at2"/>
<keyword evidence="5" id="KW-1185">Reference proteome</keyword>
<feature type="domain" description="YbhG-like alpha-helical hairpin" evidence="3">
    <location>
        <begin position="115"/>
        <end position="233"/>
    </location>
</feature>
<dbReference type="AlphaFoldDB" id="M8DC93"/>
<dbReference type="Pfam" id="PF25881">
    <property type="entry name" value="HH_YBHG"/>
    <property type="match status" value="1"/>
</dbReference>
<protein>
    <recommendedName>
        <fullName evidence="3">YbhG-like alpha-helical hairpin domain-containing protein</fullName>
    </recommendedName>
</protein>
<dbReference type="RefSeq" id="WP_003387473.1">
    <property type="nucleotide sequence ID" value="NZ_APBN01000002.1"/>
</dbReference>
<evidence type="ECO:0000313" key="4">
    <source>
        <dbReference type="EMBL" id="EMT53919.1"/>
    </source>
</evidence>
<dbReference type="PATRIC" id="fig|1300222.3.peg.1623"/>
<accession>M8DC93</accession>